<comment type="caution">
    <text evidence="7">The sequence shown here is derived from an EMBL/GenBank/DDBJ whole genome shotgun (WGS) entry which is preliminary data.</text>
</comment>
<dbReference type="PANTHER" id="PTHR33146">
    <property type="entry name" value="ENDONUCLEASE 4"/>
    <property type="match status" value="1"/>
</dbReference>
<evidence type="ECO:0000256" key="4">
    <source>
        <dbReference type="ARBA" id="ARBA00022801"/>
    </source>
</evidence>
<keyword evidence="6" id="KW-0325">Glycoprotein</keyword>
<evidence type="ECO:0000256" key="2">
    <source>
        <dbReference type="ARBA" id="ARBA00022723"/>
    </source>
</evidence>
<dbReference type="SUPFAM" id="SSF48537">
    <property type="entry name" value="Phospholipase C/P1 nuclease"/>
    <property type="match status" value="1"/>
</dbReference>
<dbReference type="GO" id="GO:0006308">
    <property type="term" value="P:DNA catabolic process"/>
    <property type="evidence" value="ECO:0007669"/>
    <property type="project" value="InterPro"/>
</dbReference>
<name>A0A2W7RIY2_9BACT</name>
<evidence type="ECO:0000313" key="8">
    <source>
        <dbReference type="Proteomes" id="UP000249115"/>
    </source>
</evidence>
<dbReference type="AlphaFoldDB" id="A0A2W7RIY2"/>
<dbReference type="EMBL" id="QKZU01000005">
    <property type="protein sequence ID" value="PZX58370.1"/>
    <property type="molecule type" value="Genomic_DNA"/>
</dbReference>
<keyword evidence="2" id="KW-0479">Metal-binding</keyword>
<evidence type="ECO:0000313" key="7">
    <source>
        <dbReference type="EMBL" id="PZX58370.1"/>
    </source>
</evidence>
<keyword evidence="5" id="KW-1015">Disulfide bond</keyword>
<dbReference type="InterPro" id="IPR008947">
    <property type="entry name" value="PLipase_C/P1_nuclease_dom_sf"/>
</dbReference>
<proteinExistence type="predicted"/>
<gene>
    <name evidence="7" type="ORF">LV84_01578</name>
</gene>
<keyword evidence="3" id="KW-0255">Endonuclease</keyword>
<reference evidence="7 8" key="1">
    <citation type="submission" date="2018-06" db="EMBL/GenBank/DDBJ databases">
        <title>Genomic Encyclopedia of Archaeal and Bacterial Type Strains, Phase II (KMG-II): from individual species to whole genera.</title>
        <authorList>
            <person name="Goeker M."/>
        </authorList>
    </citation>
    <scope>NUCLEOTIDE SEQUENCE [LARGE SCALE GENOMIC DNA]</scope>
    <source>
        <strain evidence="7 8">DSM 22686</strain>
    </source>
</reference>
<evidence type="ECO:0000256" key="1">
    <source>
        <dbReference type="ARBA" id="ARBA00022722"/>
    </source>
</evidence>
<dbReference type="GO" id="GO:0003676">
    <property type="term" value="F:nucleic acid binding"/>
    <property type="evidence" value="ECO:0007669"/>
    <property type="project" value="InterPro"/>
</dbReference>
<sequence>MQYFPVSLTSSFMKKLLTTSVFVFLLATQSFAWGQLGHYLIGYMAEKQMNRSVRKKVEKVLYPMSIGRSGTWMDEIKSDNAYDYANSWHYLTSRAGEYDESIQEKSGNAYAEINRIKNELKAGNLDPKQEAELLKMLIHMVEDIHQPLHVGSGDDRGGNDVKLEYFGKPTNLHAVWDSGIIDGKAMSYTEIGNELSRRLNKDLIAGYRAGGMDTWLAEAVAMRPSVYNLPESMKISYAYGYENMPFLEERLIAASIRLAQILEEIFG</sequence>
<dbReference type="Gene3D" id="1.10.575.10">
    <property type="entry name" value="P1 Nuclease"/>
    <property type="match status" value="1"/>
</dbReference>
<dbReference type="InterPro" id="IPR003154">
    <property type="entry name" value="S1/P1nuclease"/>
</dbReference>
<keyword evidence="1" id="KW-0540">Nuclease</keyword>
<dbReference type="CDD" id="cd11010">
    <property type="entry name" value="S1-P1_nuclease"/>
    <property type="match status" value="1"/>
</dbReference>
<evidence type="ECO:0000256" key="6">
    <source>
        <dbReference type="ARBA" id="ARBA00023180"/>
    </source>
</evidence>
<evidence type="ECO:0000256" key="3">
    <source>
        <dbReference type="ARBA" id="ARBA00022759"/>
    </source>
</evidence>
<dbReference type="Pfam" id="PF02265">
    <property type="entry name" value="S1-P1_nuclease"/>
    <property type="match status" value="1"/>
</dbReference>
<evidence type="ECO:0000256" key="5">
    <source>
        <dbReference type="ARBA" id="ARBA00023157"/>
    </source>
</evidence>
<protein>
    <submittedName>
        <fullName evidence="7">S1/P1 nuclease</fullName>
    </submittedName>
</protein>
<accession>A0A2W7RIY2</accession>
<dbReference type="GO" id="GO:0016788">
    <property type="term" value="F:hydrolase activity, acting on ester bonds"/>
    <property type="evidence" value="ECO:0007669"/>
    <property type="project" value="InterPro"/>
</dbReference>
<keyword evidence="4" id="KW-0378">Hydrolase</keyword>
<dbReference type="GO" id="GO:0004519">
    <property type="term" value="F:endonuclease activity"/>
    <property type="evidence" value="ECO:0007669"/>
    <property type="project" value="UniProtKB-KW"/>
</dbReference>
<organism evidence="7 8">
    <name type="scientific">Algoriphagus ratkowskyi</name>
    <dbReference type="NCBI Taxonomy" id="57028"/>
    <lineage>
        <taxon>Bacteria</taxon>
        <taxon>Pseudomonadati</taxon>
        <taxon>Bacteroidota</taxon>
        <taxon>Cytophagia</taxon>
        <taxon>Cytophagales</taxon>
        <taxon>Cyclobacteriaceae</taxon>
        <taxon>Algoriphagus</taxon>
    </lineage>
</organism>
<dbReference type="PANTHER" id="PTHR33146:SF26">
    <property type="entry name" value="ENDONUCLEASE 4"/>
    <property type="match status" value="1"/>
</dbReference>
<dbReference type="GO" id="GO:0046872">
    <property type="term" value="F:metal ion binding"/>
    <property type="evidence" value="ECO:0007669"/>
    <property type="project" value="UniProtKB-KW"/>
</dbReference>
<dbReference type="Proteomes" id="UP000249115">
    <property type="component" value="Unassembled WGS sequence"/>
</dbReference>